<proteinExistence type="predicted"/>
<dbReference type="InterPro" id="IPR029069">
    <property type="entry name" value="HotDog_dom_sf"/>
</dbReference>
<evidence type="ECO:0000313" key="4">
    <source>
        <dbReference type="Proteomes" id="UP001429984"/>
    </source>
</evidence>
<dbReference type="RefSeq" id="WP_194930502.1">
    <property type="nucleotide sequence ID" value="NZ_JADLZT010000004.1"/>
</dbReference>
<reference evidence="3 4" key="1">
    <citation type="submission" date="2020-11" db="EMBL/GenBank/DDBJ databases">
        <title>Draft Genome Sequence and Secondary Metabolite Biosynthetic Potential of the Lysobacter niastensis Type strain DSM 18481.</title>
        <authorList>
            <person name="Turrini P."/>
            <person name="Artuso I."/>
            <person name="Tescari M."/>
            <person name="Lugli G.A."/>
            <person name="Frangipani E."/>
            <person name="Ventura M."/>
            <person name="Visca P."/>
        </authorList>
    </citation>
    <scope>NUCLEOTIDE SEQUENCE [LARGE SCALE GENOMIC DNA]</scope>
    <source>
        <strain evidence="3 4">DSM 18481</strain>
    </source>
</reference>
<sequence length="166" mass="17531">MNQNDPKVADPIGLQTSLIEQVGSGMDGLSQLRALIASGRKPGILRSLDFELSEVEPGRAVFTGTPGEHAYNPIGVVHGGYASTLLDSACACAAHSQLTAEQAYTTLELKVAFHKAIRHDTGPLRAEGKVLSMGRRAAFAEARLVDAQGVLYASATSTLLVFERPA</sequence>
<dbReference type="PANTHER" id="PTHR43240:SF1">
    <property type="entry name" value="BLR5584 PROTEIN"/>
    <property type="match status" value="1"/>
</dbReference>
<evidence type="ECO:0000313" key="3">
    <source>
        <dbReference type="EMBL" id="MBF6023882.1"/>
    </source>
</evidence>
<accession>A0ABS0B5F4</accession>
<dbReference type="CDD" id="cd03443">
    <property type="entry name" value="PaaI_thioesterase"/>
    <property type="match status" value="1"/>
</dbReference>
<comment type="caution">
    <text evidence="3">The sequence shown here is derived from an EMBL/GenBank/DDBJ whole genome shotgun (WGS) entry which is preliminary data.</text>
</comment>
<feature type="domain" description="Thioesterase" evidence="2">
    <location>
        <begin position="75"/>
        <end position="151"/>
    </location>
</feature>
<evidence type="ECO:0000256" key="1">
    <source>
        <dbReference type="ARBA" id="ARBA00022801"/>
    </source>
</evidence>
<keyword evidence="4" id="KW-1185">Reference proteome</keyword>
<organism evidence="3 4">
    <name type="scientific">Lysobacter niastensis</name>
    <dbReference type="NCBI Taxonomy" id="380629"/>
    <lineage>
        <taxon>Bacteria</taxon>
        <taxon>Pseudomonadati</taxon>
        <taxon>Pseudomonadota</taxon>
        <taxon>Gammaproteobacteria</taxon>
        <taxon>Lysobacterales</taxon>
        <taxon>Lysobacteraceae</taxon>
        <taxon>Lysobacter</taxon>
    </lineage>
</organism>
<name>A0ABS0B5F4_9GAMM</name>
<keyword evidence="1" id="KW-0378">Hydrolase</keyword>
<protein>
    <submittedName>
        <fullName evidence="3">PaaI family thioesterase</fullName>
    </submittedName>
</protein>
<dbReference type="InterPro" id="IPR006683">
    <property type="entry name" value="Thioestr_dom"/>
</dbReference>
<dbReference type="NCBIfam" id="TIGR00369">
    <property type="entry name" value="unchar_dom_1"/>
    <property type="match status" value="1"/>
</dbReference>
<dbReference type="Gene3D" id="3.10.129.10">
    <property type="entry name" value="Hotdog Thioesterase"/>
    <property type="match status" value="1"/>
</dbReference>
<dbReference type="PANTHER" id="PTHR43240">
    <property type="entry name" value="1,4-DIHYDROXY-2-NAPHTHOYL-COA THIOESTERASE 1"/>
    <property type="match status" value="1"/>
</dbReference>
<dbReference type="SUPFAM" id="SSF54637">
    <property type="entry name" value="Thioesterase/thiol ester dehydrase-isomerase"/>
    <property type="match status" value="1"/>
</dbReference>
<evidence type="ECO:0000259" key="2">
    <source>
        <dbReference type="Pfam" id="PF03061"/>
    </source>
</evidence>
<dbReference type="EMBL" id="JADLZT010000004">
    <property type="protein sequence ID" value="MBF6023882.1"/>
    <property type="molecule type" value="Genomic_DNA"/>
</dbReference>
<dbReference type="Pfam" id="PF03061">
    <property type="entry name" value="4HBT"/>
    <property type="match status" value="1"/>
</dbReference>
<gene>
    <name evidence="3" type="ORF">IU514_07555</name>
</gene>
<dbReference type="InterPro" id="IPR003736">
    <property type="entry name" value="PAAI_dom"/>
</dbReference>
<dbReference type="Proteomes" id="UP001429984">
    <property type="component" value="Unassembled WGS sequence"/>
</dbReference>